<evidence type="ECO:0000256" key="5">
    <source>
        <dbReference type="ARBA" id="ARBA00023239"/>
    </source>
</evidence>
<proteinExistence type="predicted"/>
<evidence type="ECO:0000313" key="7">
    <source>
        <dbReference type="Proteomes" id="UP000007978"/>
    </source>
</evidence>
<comment type="caution">
    <text evidence="6">The sequence shown here is derived from an EMBL/GenBank/DDBJ whole genome shotgun (WGS) entry which is preliminary data.</text>
</comment>
<dbReference type="GeneID" id="20367439"/>
<dbReference type="GO" id="GO:0016829">
    <property type="term" value="F:lyase activity"/>
    <property type="evidence" value="ECO:0007669"/>
    <property type="project" value="UniProtKB-KW"/>
</dbReference>
<evidence type="ECO:0000256" key="1">
    <source>
        <dbReference type="ARBA" id="ARBA00001970"/>
    </source>
</evidence>
<dbReference type="HOGENOM" id="CLU_065607_0_0_1"/>
<comment type="cofactor">
    <cofactor evidence="1">
        <name>heme b</name>
        <dbReference type="ChEBI" id="CHEBI:60344"/>
    </cofactor>
</comment>
<dbReference type="OrthoDB" id="3359285at2759"/>
<reference evidence="6 7" key="1">
    <citation type="journal article" date="2012" name="PLoS Pathog.">
        <title>Comparative pathogenomics reveals horizontally acquired novel virulence genes in fungi infecting cereal hosts.</title>
        <authorList>
            <person name="Gardiner D.M."/>
            <person name="McDonald M.C."/>
            <person name="Covarelli L."/>
            <person name="Solomon P.S."/>
            <person name="Rusu A.G."/>
            <person name="Marshall M."/>
            <person name="Kazan K."/>
            <person name="Chakraborty S."/>
            <person name="McDonald B.A."/>
            <person name="Manners J.M."/>
        </authorList>
    </citation>
    <scope>NUCLEOTIDE SEQUENCE [LARGE SCALE GENOMIC DNA]</scope>
    <source>
        <strain evidence="6 7">CS3096</strain>
    </source>
</reference>
<gene>
    <name evidence="6" type="ORF">FPSE_08821</name>
</gene>
<dbReference type="AlphaFoldDB" id="K3VAY0"/>
<dbReference type="Proteomes" id="UP000007978">
    <property type="component" value="Chromosome 3"/>
</dbReference>
<keyword evidence="2" id="KW-0349">Heme</keyword>
<dbReference type="Pfam" id="PF13816">
    <property type="entry name" value="Dehydratase_hem"/>
    <property type="match status" value="1"/>
</dbReference>
<organism evidence="6 7">
    <name type="scientific">Fusarium pseudograminearum (strain CS3096)</name>
    <name type="common">Wheat and barley crown-rot fungus</name>
    <dbReference type="NCBI Taxonomy" id="1028729"/>
    <lineage>
        <taxon>Eukaryota</taxon>
        <taxon>Fungi</taxon>
        <taxon>Dikarya</taxon>
        <taxon>Ascomycota</taxon>
        <taxon>Pezizomycotina</taxon>
        <taxon>Sordariomycetes</taxon>
        <taxon>Hypocreomycetidae</taxon>
        <taxon>Hypocreales</taxon>
        <taxon>Nectriaceae</taxon>
        <taxon>Fusarium</taxon>
    </lineage>
</organism>
<evidence type="ECO:0000256" key="3">
    <source>
        <dbReference type="ARBA" id="ARBA00022723"/>
    </source>
</evidence>
<keyword evidence="3" id="KW-0479">Metal-binding</keyword>
<protein>
    <recommendedName>
        <fullName evidence="8">Phenylacetaldoxime dehydratase</fullName>
    </recommendedName>
</protein>
<sequence length="362" mass="40412">MSCPARVHPLCKPKNHRVPVPRWHLSLPEGVTHVCTAYIGVQKHCDTPEAGDARDESIAIIQPWLQGDTGPLAHETFTVIDGCDTQETTIWICYWDDKTAYEKSLDRLSLKSIYSRLPNPGRASVGIWREAFVTEYSRLETNYSGLDYLPGLAKLPGATFPEHTLSAYWGAARDRIPNSAYDLFPPSSDHTPPTTAPKGLGQYLIGTNAENVAHIRSGQFWENCGQEEADSYNTKLEPTLRSGLEYLWENSPDTGALGLRYLQNQDPSSPESVPRKESCGAGFFTNLEALETWAKSHKSHLAIYRGALTHYKAFGEDRKFRTWHEVSVLKEGDARFEYMNCVPKTGVILSVPLEVENTEGAP</sequence>
<dbReference type="KEGG" id="fpu:FPSE_08821"/>
<keyword evidence="5" id="KW-0456">Lyase</keyword>
<evidence type="ECO:0000313" key="6">
    <source>
        <dbReference type="EMBL" id="EKJ70962.1"/>
    </source>
</evidence>
<keyword evidence="7" id="KW-1185">Reference proteome</keyword>
<dbReference type="eggNOG" id="ENOG502SHKM">
    <property type="taxonomic scope" value="Eukaryota"/>
</dbReference>
<dbReference type="RefSeq" id="XP_009260214.1">
    <property type="nucleotide sequence ID" value="XM_009261939.1"/>
</dbReference>
<evidence type="ECO:0008006" key="8">
    <source>
        <dbReference type="Google" id="ProtNLM"/>
    </source>
</evidence>
<dbReference type="GO" id="GO:0046872">
    <property type="term" value="F:metal ion binding"/>
    <property type="evidence" value="ECO:0007669"/>
    <property type="project" value="UniProtKB-KW"/>
</dbReference>
<name>K3VAY0_FUSPC</name>
<dbReference type="InterPro" id="IPR025702">
    <property type="entry name" value="OXD"/>
</dbReference>
<evidence type="ECO:0000256" key="4">
    <source>
        <dbReference type="ARBA" id="ARBA00023004"/>
    </source>
</evidence>
<evidence type="ECO:0000256" key="2">
    <source>
        <dbReference type="ARBA" id="ARBA00022617"/>
    </source>
</evidence>
<accession>K3VAY0</accession>
<keyword evidence="4" id="KW-0408">Iron</keyword>
<dbReference type="EMBL" id="AFNW01000298">
    <property type="protein sequence ID" value="EKJ70962.1"/>
    <property type="molecule type" value="Genomic_DNA"/>
</dbReference>